<dbReference type="GO" id="GO:0032259">
    <property type="term" value="P:methylation"/>
    <property type="evidence" value="ECO:0007669"/>
    <property type="project" value="UniProtKB-KW"/>
</dbReference>
<dbReference type="Pfam" id="PF07719">
    <property type="entry name" value="TPR_2"/>
    <property type="match status" value="1"/>
</dbReference>
<accession>A0AA88YJG5</accession>
<evidence type="ECO:0000313" key="7">
    <source>
        <dbReference type="Proteomes" id="UP001186944"/>
    </source>
</evidence>
<feature type="repeat" description="TPR" evidence="4">
    <location>
        <begin position="175"/>
        <end position="208"/>
    </location>
</feature>
<reference evidence="6" key="1">
    <citation type="submission" date="2019-08" db="EMBL/GenBank/DDBJ databases">
        <title>The improved chromosome-level genome for the pearl oyster Pinctada fucata martensii using PacBio sequencing and Hi-C.</title>
        <authorList>
            <person name="Zheng Z."/>
        </authorList>
    </citation>
    <scope>NUCLEOTIDE SEQUENCE</scope>
    <source>
        <strain evidence="6">ZZ-2019</strain>
        <tissue evidence="6">Adductor muscle</tissue>
    </source>
</reference>
<dbReference type="CDD" id="cd02440">
    <property type="entry name" value="AdoMet_MTases"/>
    <property type="match status" value="1"/>
</dbReference>
<organism evidence="6 7">
    <name type="scientific">Pinctada imbricata</name>
    <name type="common">Atlantic pearl-oyster</name>
    <name type="synonym">Pinctada martensii</name>
    <dbReference type="NCBI Taxonomy" id="66713"/>
    <lineage>
        <taxon>Eukaryota</taxon>
        <taxon>Metazoa</taxon>
        <taxon>Spiralia</taxon>
        <taxon>Lophotrochozoa</taxon>
        <taxon>Mollusca</taxon>
        <taxon>Bivalvia</taxon>
        <taxon>Autobranchia</taxon>
        <taxon>Pteriomorphia</taxon>
        <taxon>Pterioida</taxon>
        <taxon>Pterioidea</taxon>
        <taxon>Pteriidae</taxon>
        <taxon>Pinctada</taxon>
    </lineage>
</organism>
<comment type="caution">
    <text evidence="6">The sequence shown here is derived from an EMBL/GenBank/DDBJ whole genome shotgun (WGS) entry which is preliminary data.</text>
</comment>
<dbReference type="Gene3D" id="1.25.40.10">
    <property type="entry name" value="Tetratricopeptide repeat domain"/>
    <property type="match status" value="1"/>
</dbReference>
<dbReference type="Pfam" id="PF06325">
    <property type="entry name" value="PrmA"/>
    <property type="match status" value="1"/>
</dbReference>
<dbReference type="SUPFAM" id="SSF53335">
    <property type="entry name" value="S-adenosyl-L-methionine-dependent methyltransferases"/>
    <property type="match status" value="2"/>
</dbReference>
<evidence type="ECO:0000256" key="2">
    <source>
        <dbReference type="ARBA" id="ARBA00022737"/>
    </source>
</evidence>
<proteinExistence type="predicted"/>
<dbReference type="GO" id="GO:0042054">
    <property type="term" value="F:histone methyltransferase activity"/>
    <property type="evidence" value="ECO:0007669"/>
    <property type="project" value="TreeGrafter"/>
</dbReference>
<dbReference type="GO" id="GO:0016274">
    <property type="term" value="F:protein-arginine N-methyltransferase activity"/>
    <property type="evidence" value="ECO:0007669"/>
    <property type="project" value="InterPro"/>
</dbReference>
<name>A0AA88YJG5_PINIB</name>
<evidence type="ECO:0000256" key="1">
    <source>
        <dbReference type="ARBA" id="ARBA00022691"/>
    </source>
</evidence>
<dbReference type="GO" id="GO:0005634">
    <property type="term" value="C:nucleus"/>
    <property type="evidence" value="ECO:0007669"/>
    <property type="project" value="TreeGrafter"/>
</dbReference>
<dbReference type="Gene3D" id="2.70.160.11">
    <property type="entry name" value="Hnrnp arginine n-methyltransferase1"/>
    <property type="match status" value="2"/>
</dbReference>
<dbReference type="InterPro" id="IPR013105">
    <property type="entry name" value="TPR_2"/>
</dbReference>
<dbReference type="InterPro" id="IPR011990">
    <property type="entry name" value="TPR-like_helical_dom_sf"/>
</dbReference>
<protein>
    <submittedName>
        <fullName evidence="6">Uncharacterized protein</fullName>
    </submittedName>
</protein>
<dbReference type="PROSITE" id="PS51678">
    <property type="entry name" value="SAM_MT_PRMT"/>
    <property type="match status" value="1"/>
</dbReference>
<dbReference type="Proteomes" id="UP001186944">
    <property type="component" value="Unassembled WGS sequence"/>
</dbReference>
<dbReference type="InterPro" id="IPR025799">
    <property type="entry name" value="Arg_MeTrfase"/>
</dbReference>
<evidence type="ECO:0000256" key="3">
    <source>
        <dbReference type="ARBA" id="ARBA00022803"/>
    </source>
</evidence>
<dbReference type="EMBL" id="VSWD01000006">
    <property type="protein sequence ID" value="KAK3100629.1"/>
    <property type="molecule type" value="Genomic_DNA"/>
</dbReference>
<dbReference type="SUPFAM" id="SSF48452">
    <property type="entry name" value="TPR-like"/>
    <property type="match status" value="1"/>
</dbReference>
<keyword evidence="5" id="KW-0808">Transferase</keyword>
<gene>
    <name evidence="6" type="ORF">FSP39_022782</name>
</gene>
<keyword evidence="5" id="KW-0489">Methyltransferase</keyword>
<keyword evidence="2" id="KW-0677">Repeat</keyword>
<dbReference type="InterPro" id="IPR019734">
    <property type="entry name" value="TPR_rpt"/>
</dbReference>
<dbReference type="PANTHER" id="PTHR11006">
    <property type="entry name" value="PROTEIN ARGININE N-METHYLTRANSFERASE"/>
    <property type="match status" value="1"/>
</dbReference>
<dbReference type="PANTHER" id="PTHR11006:SF60">
    <property type="entry name" value="PROTEIN ARGININE N-METHYLTRANSFERASE 9"/>
    <property type="match status" value="1"/>
</dbReference>
<evidence type="ECO:0000256" key="4">
    <source>
        <dbReference type="PROSITE-ProRule" id="PRU00339"/>
    </source>
</evidence>
<keyword evidence="1 5" id="KW-0949">S-adenosyl-L-methionine</keyword>
<dbReference type="SMART" id="SM00028">
    <property type="entry name" value="TPR"/>
    <property type="match status" value="1"/>
</dbReference>
<dbReference type="PROSITE" id="PS50005">
    <property type="entry name" value="TPR"/>
    <property type="match status" value="1"/>
</dbReference>
<keyword evidence="7" id="KW-1185">Reference proteome</keyword>
<evidence type="ECO:0000313" key="6">
    <source>
        <dbReference type="EMBL" id="KAK3100629.1"/>
    </source>
</evidence>
<dbReference type="InterPro" id="IPR029063">
    <property type="entry name" value="SAM-dependent_MTases_sf"/>
</dbReference>
<keyword evidence="3 4" id="KW-0802">TPR repeat</keyword>
<sequence>MCGNRMFEYLPHLLVSEFVPVWMKIKMKIVNEVQEMLPESPFKSQHKLLHVQLSTVMSAAFDKQRVTNYVITVQHWQQTFCLVMMTASSSNSNIHSEILKSSLSTAKCCLSLGRFGRAFANYLLYIKLSPNKEEEVISDFILATREWTEQLERENRIEDLFKCYDQACEVLPDCEAILNNIGAQLFRLGYPEEAATYIRKALQINPNDIAAQENLENLCSHLVERWHFRMLNDVARNIAYTQAIERAVQRGHNSVLDIGTGTGILSLMAVDAGATDIYACDQSRTMCEIAADVLHANRADHKVKLLCKSSTDLKIPQDLKERVSMVVTETFDAALFGENVIPTLKHAWEDLLQPLEVTDVSPMVIPSMATMYVCAIECEIIRDQNRFLYPGLQNLDFGDLEVLCSTGSLAEDPYTTENLSRIHGGYKRLSDIEVLMKVNFNSLEEIDILDEGLIWEKCLHVVKAGRVDAIATWFDLHLIDDMTLTTNPSRNNCWEQAIFPVNAPSVPEIDHKQSLHPKIGDTLDLKFSLNQNILSLLNCHHSKKGNTHNSSEQDGNSSADQDNERNIFYLERPEVSRLNNLHSNRTFCRALEKIMKSQQGKENSIAIMDYSYGLSPLLLQVAKFGCSSGCVVQRDELNPLFQALCSKNGLSEENYTLIDPSEVRHYSKLHNFIVCDLLEPCGVFRQQILEDIAVLRVTALEPGGYVMPGRVSIHGMCVQSEELLAESAVVGDERTLGYHVAKYINDFQMTTHIDITLSQLNYTKLSNPFHILTFDLNEELRDSEPLSFLHMESKVKVTTMETGTLTAIIYWFEFELCEGMKISTLDSMFPWKQAAIMNKSKSVDVLAGQIVDINVTLKNSNITAKFEKIRDS</sequence>
<dbReference type="AlphaFoldDB" id="A0AA88YJG5"/>
<dbReference type="Gene3D" id="3.40.50.150">
    <property type="entry name" value="Vaccinia Virus protein VP39"/>
    <property type="match status" value="1"/>
</dbReference>
<evidence type="ECO:0000256" key="5">
    <source>
        <dbReference type="PROSITE-ProRule" id="PRU01015"/>
    </source>
</evidence>